<protein>
    <submittedName>
        <fullName evidence="6">ABC transporter ATP-binding protein</fullName>
    </submittedName>
</protein>
<dbReference type="InterPro" id="IPR017871">
    <property type="entry name" value="ABC_transporter-like_CS"/>
</dbReference>
<sequence>MNAVEFWKITFGYQKELLFRDFSLLIKAGEFLGVVGPNGSGKSTLLKLMMRIVNPLSGRVNIFGNDSRKIERLELARQMALVPQGSYFVFDWTVEEVVMMGRNPYRHGFFQSTRRDREKVVEAMHMTGVFDLRFRSINAISAGERQRVIIARALAQEPALLLLDEATAHLDLGHRAEVLRLLLALQKQGKTIVLVSHDLNEAFGFCSRIAFLKAGQLLACDAPDKLDDPGLVKNAYGINPVVIKHPETGRPQFFLPAEPEVSEPS</sequence>
<dbReference type="FunFam" id="3.40.50.300:FF:000134">
    <property type="entry name" value="Iron-enterobactin ABC transporter ATP-binding protein"/>
    <property type="match status" value="1"/>
</dbReference>
<dbReference type="InterPro" id="IPR027417">
    <property type="entry name" value="P-loop_NTPase"/>
</dbReference>
<dbReference type="PANTHER" id="PTHR42794:SF1">
    <property type="entry name" value="HEMIN IMPORT ATP-BINDING PROTEIN HMUV"/>
    <property type="match status" value="1"/>
</dbReference>
<gene>
    <name evidence="6" type="ORF">ENX16_05100</name>
</gene>
<dbReference type="GO" id="GO:0016887">
    <property type="term" value="F:ATP hydrolysis activity"/>
    <property type="evidence" value="ECO:0007669"/>
    <property type="project" value="InterPro"/>
</dbReference>
<evidence type="ECO:0000313" key="6">
    <source>
        <dbReference type="EMBL" id="HGD13438.1"/>
    </source>
</evidence>
<proteinExistence type="predicted"/>
<dbReference type="InterPro" id="IPR003593">
    <property type="entry name" value="AAA+_ATPase"/>
</dbReference>
<evidence type="ECO:0000256" key="1">
    <source>
        <dbReference type="ARBA" id="ARBA00022448"/>
    </source>
</evidence>
<dbReference type="PANTHER" id="PTHR42794">
    <property type="entry name" value="HEMIN IMPORT ATP-BINDING PROTEIN HMUV"/>
    <property type="match status" value="1"/>
</dbReference>
<keyword evidence="4" id="KW-1278">Translocase</keyword>
<accession>A0A7V3PU91</accession>
<dbReference type="InterPro" id="IPR003439">
    <property type="entry name" value="ABC_transporter-like_ATP-bd"/>
</dbReference>
<feature type="domain" description="ABC transporter" evidence="5">
    <location>
        <begin position="4"/>
        <end position="239"/>
    </location>
</feature>
<dbReference type="SUPFAM" id="SSF52540">
    <property type="entry name" value="P-loop containing nucleoside triphosphate hydrolases"/>
    <property type="match status" value="1"/>
</dbReference>
<dbReference type="PROSITE" id="PS00211">
    <property type="entry name" value="ABC_TRANSPORTER_1"/>
    <property type="match status" value="1"/>
</dbReference>
<comment type="caution">
    <text evidence="6">The sequence shown here is derived from an EMBL/GenBank/DDBJ whole genome shotgun (WGS) entry which is preliminary data.</text>
</comment>
<evidence type="ECO:0000256" key="2">
    <source>
        <dbReference type="ARBA" id="ARBA00022741"/>
    </source>
</evidence>
<dbReference type="AlphaFoldDB" id="A0A7V3PU91"/>
<keyword evidence="3 6" id="KW-0067">ATP-binding</keyword>
<dbReference type="PROSITE" id="PS50893">
    <property type="entry name" value="ABC_TRANSPORTER_2"/>
    <property type="match status" value="1"/>
</dbReference>
<dbReference type="Gene3D" id="3.40.50.300">
    <property type="entry name" value="P-loop containing nucleotide triphosphate hydrolases"/>
    <property type="match status" value="1"/>
</dbReference>
<keyword evidence="2" id="KW-0547">Nucleotide-binding</keyword>
<evidence type="ECO:0000256" key="4">
    <source>
        <dbReference type="ARBA" id="ARBA00022967"/>
    </source>
</evidence>
<dbReference type="GO" id="GO:0005524">
    <property type="term" value="F:ATP binding"/>
    <property type="evidence" value="ECO:0007669"/>
    <property type="project" value="UniProtKB-KW"/>
</dbReference>
<keyword evidence="1" id="KW-0813">Transport</keyword>
<evidence type="ECO:0000256" key="3">
    <source>
        <dbReference type="ARBA" id="ARBA00022840"/>
    </source>
</evidence>
<evidence type="ECO:0000259" key="5">
    <source>
        <dbReference type="PROSITE" id="PS50893"/>
    </source>
</evidence>
<dbReference type="SMART" id="SM00382">
    <property type="entry name" value="AAA"/>
    <property type="match status" value="1"/>
</dbReference>
<reference evidence="6" key="1">
    <citation type="journal article" date="2020" name="mSystems">
        <title>Genome- and Community-Level Interaction Insights into Carbon Utilization and Element Cycling Functions of Hydrothermarchaeota in Hydrothermal Sediment.</title>
        <authorList>
            <person name="Zhou Z."/>
            <person name="Liu Y."/>
            <person name="Xu W."/>
            <person name="Pan J."/>
            <person name="Luo Z.H."/>
            <person name="Li M."/>
        </authorList>
    </citation>
    <scope>NUCLEOTIDE SEQUENCE [LARGE SCALE GENOMIC DNA]</scope>
    <source>
        <strain evidence="6">SpSt-914</strain>
    </source>
</reference>
<organism evidence="6">
    <name type="scientific">candidate division WOR-3 bacterium</name>
    <dbReference type="NCBI Taxonomy" id="2052148"/>
    <lineage>
        <taxon>Bacteria</taxon>
        <taxon>Bacteria division WOR-3</taxon>
    </lineage>
</organism>
<dbReference type="Pfam" id="PF00005">
    <property type="entry name" value="ABC_tran"/>
    <property type="match status" value="1"/>
</dbReference>
<dbReference type="EMBL" id="DTMZ01000114">
    <property type="protein sequence ID" value="HGD13438.1"/>
    <property type="molecule type" value="Genomic_DNA"/>
</dbReference>
<name>A0A7V3PU91_UNCW3</name>